<evidence type="ECO:0000313" key="2">
    <source>
        <dbReference type="Proteomes" id="UP000655225"/>
    </source>
</evidence>
<sequence>MVMICILHRICMKDIGERLLRNRRYASAYIQTGRESLRKYLAEEEKRREIVTMDAYMMCLVESQNEALIVEVLEILMRKVLAMEAMEELMRTLVLVRNDVFIEDGVVVSVDPLASNDTILFYTIL</sequence>
<dbReference type="Proteomes" id="UP000655225">
    <property type="component" value="Unassembled WGS sequence"/>
</dbReference>
<proteinExistence type="predicted"/>
<reference evidence="1 2" key="1">
    <citation type="submission" date="2020-04" db="EMBL/GenBank/DDBJ databases">
        <title>Plant Genome Project.</title>
        <authorList>
            <person name="Zhang R.-G."/>
        </authorList>
    </citation>
    <scope>NUCLEOTIDE SEQUENCE [LARGE SCALE GENOMIC DNA]</scope>
    <source>
        <strain evidence="1">YNK0</strain>
        <tissue evidence="1">Leaf</tissue>
    </source>
</reference>
<accession>A0A834YSP6</accession>
<organism evidence="1 2">
    <name type="scientific">Tetracentron sinense</name>
    <name type="common">Spur-leaf</name>
    <dbReference type="NCBI Taxonomy" id="13715"/>
    <lineage>
        <taxon>Eukaryota</taxon>
        <taxon>Viridiplantae</taxon>
        <taxon>Streptophyta</taxon>
        <taxon>Embryophyta</taxon>
        <taxon>Tracheophyta</taxon>
        <taxon>Spermatophyta</taxon>
        <taxon>Magnoliopsida</taxon>
        <taxon>Trochodendrales</taxon>
        <taxon>Trochodendraceae</taxon>
        <taxon>Tetracentron</taxon>
    </lineage>
</organism>
<name>A0A834YSP6_TETSI</name>
<dbReference type="EMBL" id="JABCRI010000015">
    <property type="protein sequence ID" value="KAF8392965.1"/>
    <property type="molecule type" value="Genomic_DNA"/>
</dbReference>
<keyword evidence="2" id="KW-1185">Reference proteome</keyword>
<dbReference type="AlphaFoldDB" id="A0A834YSP6"/>
<gene>
    <name evidence="1" type="ORF">HHK36_021206</name>
</gene>
<protein>
    <submittedName>
        <fullName evidence="1">Uncharacterized protein</fullName>
    </submittedName>
</protein>
<comment type="caution">
    <text evidence="1">The sequence shown here is derived from an EMBL/GenBank/DDBJ whole genome shotgun (WGS) entry which is preliminary data.</text>
</comment>
<evidence type="ECO:0000313" key="1">
    <source>
        <dbReference type="EMBL" id="KAF8392965.1"/>
    </source>
</evidence>